<accession>A0A0R3X5H9</accession>
<evidence type="ECO:0000313" key="4">
    <source>
        <dbReference type="WBParaSite" id="TTAC_0000872201-mRNA-1"/>
    </source>
</evidence>
<sequence length="147" mass="16233">MHLPNPRNRSVILTVDVNNLVIAAFCDSRSMNFSTSELAVRPHRQPALDAANYISNPQSMCELRHRNNLVQTKVSCGCHLVLSVLAGRHAIDNTQGFLLSRIRTAATVKPSPSESKTESKEQPATDSDIPMRSENALPNEIKREISS</sequence>
<evidence type="ECO:0000313" key="2">
    <source>
        <dbReference type="EMBL" id="VDM33339.1"/>
    </source>
</evidence>
<dbReference type="Proteomes" id="UP000274429">
    <property type="component" value="Unassembled WGS sequence"/>
</dbReference>
<proteinExistence type="predicted"/>
<gene>
    <name evidence="2" type="ORF">TTAC_LOCUS8707</name>
</gene>
<evidence type="ECO:0000256" key="1">
    <source>
        <dbReference type="SAM" id="MobiDB-lite"/>
    </source>
</evidence>
<feature type="region of interest" description="Disordered" evidence="1">
    <location>
        <begin position="108"/>
        <end position="147"/>
    </location>
</feature>
<reference evidence="2 3" key="2">
    <citation type="submission" date="2018-11" db="EMBL/GenBank/DDBJ databases">
        <authorList>
            <consortium name="Pathogen Informatics"/>
        </authorList>
    </citation>
    <scope>NUCLEOTIDE SEQUENCE [LARGE SCALE GENOMIC DNA]</scope>
</reference>
<evidence type="ECO:0000313" key="3">
    <source>
        <dbReference type="Proteomes" id="UP000274429"/>
    </source>
</evidence>
<dbReference type="WBParaSite" id="TTAC_0000872201-mRNA-1">
    <property type="protein sequence ID" value="TTAC_0000872201-mRNA-1"/>
    <property type="gene ID" value="TTAC_0000872201"/>
</dbReference>
<name>A0A0R3X5H9_HYDTA</name>
<protein>
    <submittedName>
        <fullName evidence="2 4">Uncharacterized protein</fullName>
    </submittedName>
</protein>
<keyword evidence="3" id="KW-1185">Reference proteome</keyword>
<reference evidence="4" key="1">
    <citation type="submission" date="2017-02" db="UniProtKB">
        <authorList>
            <consortium name="WormBaseParasite"/>
        </authorList>
    </citation>
    <scope>IDENTIFICATION</scope>
</reference>
<dbReference type="AlphaFoldDB" id="A0A0R3X5H9"/>
<dbReference type="EMBL" id="UYWX01020567">
    <property type="protein sequence ID" value="VDM33339.1"/>
    <property type="molecule type" value="Genomic_DNA"/>
</dbReference>
<organism evidence="4">
    <name type="scientific">Hydatigena taeniaeformis</name>
    <name type="common">Feline tapeworm</name>
    <name type="synonym">Taenia taeniaeformis</name>
    <dbReference type="NCBI Taxonomy" id="6205"/>
    <lineage>
        <taxon>Eukaryota</taxon>
        <taxon>Metazoa</taxon>
        <taxon>Spiralia</taxon>
        <taxon>Lophotrochozoa</taxon>
        <taxon>Platyhelminthes</taxon>
        <taxon>Cestoda</taxon>
        <taxon>Eucestoda</taxon>
        <taxon>Cyclophyllidea</taxon>
        <taxon>Taeniidae</taxon>
        <taxon>Hydatigera</taxon>
    </lineage>
</organism>